<accession>A0A915YK81</accession>
<dbReference type="KEGG" id="aup:AsAng_0052620"/>
<name>A0A915YK81_9BACT</name>
<dbReference type="AlphaFoldDB" id="A0A915YK81"/>
<sequence>MDDIKFKLRKIETIQFAILEDQYSLDKEPAQYKTKHKFGIDLINKVLVVYSKVQFKQLDTPPFLLIEVACSFEITEKSWESLNVDHKIIFPCDFIEHLLTISIGTVRGILHTKTEQTKFNEFILPPADVTNVMDGNLVFEKK</sequence>
<protein>
    <submittedName>
        <fullName evidence="1">Uncharacterized protein</fullName>
    </submittedName>
</protein>
<dbReference type="RefSeq" id="WP_264789697.1">
    <property type="nucleotide sequence ID" value="NZ_AP026867.1"/>
</dbReference>
<evidence type="ECO:0000313" key="1">
    <source>
        <dbReference type="EMBL" id="BDS14482.1"/>
    </source>
</evidence>
<dbReference type="Proteomes" id="UP001060919">
    <property type="component" value="Chromosome"/>
</dbReference>
<organism evidence="1 2">
    <name type="scientific">Aureispira anguillae</name>
    <dbReference type="NCBI Taxonomy" id="2864201"/>
    <lineage>
        <taxon>Bacteria</taxon>
        <taxon>Pseudomonadati</taxon>
        <taxon>Bacteroidota</taxon>
        <taxon>Saprospiria</taxon>
        <taxon>Saprospirales</taxon>
        <taxon>Saprospiraceae</taxon>
        <taxon>Aureispira</taxon>
    </lineage>
</organism>
<evidence type="ECO:0000313" key="2">
    <source>
        <dbReference type="Proteomes" id="UP001060919"/>
    </source>
</evidence>
<gene>
    <name evidence="1" type="ORF">AsAng_0052620</name>
</gene>
<keyword evidence="2" id="KW-1185">Reference proteome</keyword>
<proteinExistence type="predicted"/>
<reference evidence="1" key="1">
    <citation type="submission" date="2022-09" db="EMBL/GenBank/DDBJ databases">
        <title>Aureispira anguillicida sp. nov., isolated from Leptocephalus of Japanese eel Anguilla japonica.</title>
        <authorList>
            <person name="Yuasa K."/>
            <person name="Mekata T."/>
            <person name="Ikunari K."/>
        </authorList>
    </citation>
    <scope>NUCLEOTIDE SEQUENCE</scope>
    <source>
        <strain evidence="1">EL160426</strain>
    </source>
</reference>
<dbReference type="EMBL" id="AP026867">
    <property type="protein sequence ID" value="BDS14482.1"/>
    <property type="molecule type" value="Genomic_DNA"/>
</dbReference>